<organism evidence="2 3">
    <name type="scientific">Rotaria socialis</name>
    <dbReference type="NCBI Taxonomy" id="392032"/>
    <lineage>
        <taxon>Eukaryota</taxon>
        <taxon>Metazoa</taxon>
        <taxon>Spiralia</taxon>
        <taxon>Gnathifera</taxon>
        <taxon>Rotifera</taxon>
        <taxon>Eurotatoria</taxon>
        <taxon>Bdelloidea</taxon>
        <taxon>Philodinida</taxon>
        <taxon>Philodinidae</taxon>
        <taxon>Rotaria</taxon>
    </lineage>
</organism>
<dbReference type="Proteomes" id="UP000663872">
    <property type="component" value="Unassembled WGS sequence"/>
</dbReference>
<sequence length="91" mass="9476">MILKTYFHKATTVTTATTTTTTATTPTTTTTTTSTTSTTSTTNTTTTTKATPPNLLVNPDAEVSTLAGWTQTGSSNVLQDTGSMLYGSYNP</sequence>
<name>A0A818E547_9BILA</name>
<accession>A0A818E547</accession>
<protein>
    <submittedName>
        <fullName evidence="2">Uncharacterized protein</fullName>
    </submittedName>
</protein>
<evidence type="ECO:0000256" key="1">
    <source>
        <dbReference type="SAM" id="MobiDB-lite"/>
    </source>
</evidence>
<reference evidence="2" key="1">
    <citation type="submission" date="2021-02" db="EMBL/GenBank/DDBJ databases">
        <authorList>
            <person name="Nowell W R."/>
        </authorList>
    </citation>
    <scope>NUCLEOTIDE SEQUENCE</scope>
</reference>
<dbReference type="EMBL" id="CAJNYT010002183">
    <property type="protein sequence ID" value="CAF3452906.1"/>
    <property type="molecule type" value="Genomic_DNA"/>
</dbReference>
<comment type="caution">
    <text evidence="2">The sequence shown here is derived from an EMBL/GenBank/DDBJ whole genome shotgun (WGS) entry which is preliminary data.</text>
</comment>
<dbReference type="AlphaFoldDB" id="A0A818E547"/>
<feature type="compositionally biased region" description="Low complexity" evidence="1">
    <location>
        <begin position="17"/>
        <end position="51"/>
    </location>
</feature>
<proteinExistence type="predicted"/>
<evidence type="ECO:0000313" key="3">
    <source>
        <dbReference type="Proteomes" id="UP000663872"/>
    </source>
</evidence>
<feature type="region of interest" description="Disordered" evidence="1">
    <location>
        <begin position="17"/>
        <end position="57"/>
    </location>
</feature>
<evidence type="ECO:0000313" key="2">
    <source>
        <dbReference type="EMBL" id="CAF3452906.1"/>
    </source>
</evidence>
<gene>
    <name evidence="2" type="ORF">GRG538_LOCUS14364</name>
</gene>